<accession>K9WNQ4</accession>
<dbReference type="PANTHER" id="PTHR43668">
    <property type="entry name" value="ALLANTOINASE"/>
    <property type="match status" value="1"/>
</dbReference>
<name>K9WNQ4_9CYAN</name>
<sequence length="100" mass="10818">MSSDFCLLIRNARILLPTGEFLMGDIQTRGREIVQVAPEITTSATEADKVIDANGLTLLPGVIDPQVHFREPGLEHKEDLFTASCACAKGGVTLFMTRAS</sequence>
<dbReference type="GO" id="GO:0004038">
    <property type="term" value="F:allantoinase activity"/>
    <property type="evidence" value="ECO:0007669"/>
    <property type="project" value="TreeGrafter"/>
</dbReference>
<dbReference type="Gene3D" id="3.20.20.140">
    <property type="entry name" value="Metal-dependent hydrolases"/>
    <property type="match status" value="1"/>
</dbReference>
<organism evidence="1 2">
    <name type="scientific">Allocoleopsis franciscana PCC 7113</name>
    <dbReference type="NCBI Taxonomy" id="1173027"/>
    <lineage>
        <taxon>Bacteria</taxon>
        <taxon>Bacillati</taxon>
        <taxon>Cyanobacteriota</taxon>
        <taxon>Cyanophyceae</taxon>
        <taxon>Coleofasciculales</taxon>
        <taxon>Coleofasciculaceae</taxon>
        <taxon>Allocoleopsis</taxon>
        <taxon>Allocoleopsis franciscana</taxon>
    </lineage>
</organism>
<protein>
    <recommendedName>
        <fullName evidence="3">Dihydroorotase</fullName>
    </recommendedName>
</protein>
<dbReference type="GO" id="GO:0006145">
    <property type="term" value="P:purine nucleobase catabolic process"/>
    <property type="evidence" value="ECO:0007669"/>
    <property type="project" value="TreeGrafter"/>
</dbReference>
<reference evidence="1 2" key="1">
    <citation type="submission" date="2012-06" db="EMBL/GenBank/DDBJ databases">
        <title>Finished chromosome of genome of Microcoleus sp. PCC 7113.</title>
        <authorList>
            <consortium name="US DOE Joint Genome Institute"/>
            <person name="Gugger M."/>
            <person name="Coursin T."/>
            <person name="Rippka R."/>
            <person name="Tandeau De Marsac N."/>
            <person name="Huntemann M."/>
            <person name="Wei C.-L."/>
            <person name="Han J."/>
            <person name="Detter J.C."/>
            <person name="Han C."/>
            <person name="Tapia R."/>
            <person name="Chen A."/>
            <person name="Kyrpides N."/>
            <person name="Mavromatis K."/>
            <person name="Markowitz V."/>
            <person name="Szeto E."/>
            <person name="Ivanova N."/>
            <person name="Pagani I."/>
            <person name="Pati A."/>
            <person name="Goodwin L."/>
            <person name="Nordberg H.P."/>
            <person name="Cantor M.N."/>
            <person name="Hua S.X."/>
            <person name="Woyke T."/>
            <person name="Kerfeld C.A."/>
        </authorList>
    </citation>
    <scope>NUCLEOTIDE SEQUENCE [LARGE SCALE GENOMIC DNA]</scope>
    <source>
        <strain evidence="1 2">PCC 7113</strain>
    </source>
</reference>
<dbReference type="EMBL" id="CP003630">
    <property type="protein sequence ID" value="AFZ21147.1"/>
    <property type="molecule type" value="Genomic_DNA"/>
</dbReference>
<dbReference type="PATRIC" id="fig|1173027.3.peg.6102"/>
<dbReference type="InterPro" id="IPR011059">
    <property type="entry name" value="Metal-dep_hydrolase_composite"/>
</dbReference>
<evidence type="ECO:0008006" key="3">
    <source>
        <dbReference type="Google" id="ProtNLM"/>
    </source>
</evidence>
<dbReference type="OrthoDB" id="9765462at2"/>
<evidence type="ECO:0000313" key="2">
    <source>
        <dbReference type="Proteomes" id="UP000010471"/>
    </source>
</evidence>
<dbReference type="HOGENOM" id="CLU_187491_0_0_3"/>
<keyword evidence="2" id="KW-1185">Reference proteome</keyword>
<evidence type="ECO:0000313" key="1">
    <source>
        <dbReference type="EMBL" id="AFZ21147.1"/>
    </source>
</evidence>
<dbReference type="SUPFAM" id="SSF51338">
    <property type="entry name" value="Composite domain of metallo-dependent hydrolases"/>
    <property type="match status" value="1"/>
</dbReference>
<proteinExistence type="predicted"/>
<gene>
    <name evidence="1" type="ORF">Mic7113_5511</name>
</gene>
<dbReference type="PANTHER" id="PTHR43668:SF4">
    <property type="entry name" value="ALLANTOINASE"/>
    <property type="match status" value="1"/>
</dbReference>
<dbReference type="AlphaFoldDB" id="K9WNQ4"/>
<dbReference type="eggNOG" id="COG0044">
    <property type="taxonomic scope" value="Bacteria"/>
</dbReference>
<dbReference type="GO" id="GO:0005737">
    <property type="term" value="C:cytoplasm"/>
    <property type="evidence" value="ECO:0007669"/>
    <property type="project" value="TreeGrafter"/>
</dbReference>
<dbReference type="STRING" id="1173027.Mic7113_5511"/>
<dbReference type="Proteomes" id="UP000010471">
    <property type="component" value="Chromosome"/>
</dbReference>
<dbReference type="KEGG" id="mic:Mic7113_5511"/>
<dbReference type="InterPro" id="IPR050138">
    <property type="entry name" value="DHOase/Allantoinase_Hydrolase"/>
</dbReference>